<evidence type="ECO:0000313" key="2">
    <source>
        <dbReference type="EMBL" id="SLN63918.1"/>
    </source>
</evidence>
<protein>
    <submittedName>
        <fullName evidence="2">WLM domain protein</fullName>
    </submittedName>
</protein>
<dbReference type="CDD" id="cd07344">
    <property type="entry name" value="M48_yhfN_like"/>
    <property type="match status" value="1"/>
</dbReference>
<evidence type="ECO:0000259" key="1">
    <source>
        <dbReference type="Pfam" id="PF01863"/>
    </source>
</evidence>
<dbReference type="InterPro" id="IPR002725">
    <property type="entry name" value="YgjP-like_metallopeptidase"/>
</dbReference>
<feature type="domain" description="YgjP-like metallopeptidase" evidence="1">
    <location>
        <begin position="26"/>
        <end position="233"/>
    </location>
</feature>
<dbReference type="Gene3D" id="3.30.2010.10">
    <property type="entry name" value="Metalloproteases ('zincins'), catalytic domain"/>
    <property type="match status" value="1"/>
</dbReference>
<keyword evidence="3" id="KW-1185">Reference proteome</keyword>
<dbReference type="Proteomes" id="UP000193623">
    <property type="component" value="Unassembled WGS sequence"/>
</dbReference>
<dbReference type="RefSeq" id="WP_085865770.1">
    <property type="nucleotide sequence ID" value="NZ_FWFT01000008.1"/>
</dbReference>
<accession>A0A1Y5THQ7</accession>
<reference evidence="2 3" key="1">
    <citation type="submission" date="2017-03" db="EMBL/GenBank/DDBJ databases">
        <authorList>
            <person name="Afonso C.L."/>
            <person name="Miller P.J."/>
            <person name="Scott M.A."/>
            <person name="Spackman E."/>
            <person name="Goraichik I."/>
            <person name="Dimitrov K.M."/>
            <person name="Suarez D.L."/>
            <person name="Swayne D.E."/>
        </authorList>
    </citation>
    <scope>NUCLEOTIDE SEQUENCE [LARGE SCALE GENOMIC DNA]</scope>
    <source>
        <strain evidence="2 3">CECT 8397</strain>
    </source>
</reference>
<dbReference type="AlphaFoldDB" id="A0A1Y5THQ7"/>
<dbReference type="InterPro" id="IPR053136">
    <property type="entry name" value="UTP_pyrophosphatase-like"/>
</dbReference>
<evidence type="ECO:0000313" key="3">
    <source>
        <dbReference type="Proteomes" id="UP000193623"/>
    </source>
</evidence>
<gene>
    <name evidence="2" type="ORF">PSJ8397_03377</name>
</gene>
<dbReference type="PANTHER" id="PTHR30399">
    <property type="entry name" value="UNCHARACTERIZED PROTEIN YGJP"/>
    <property type="match status" value="1"/>
</dbReference>
<dbReference type="OrthoDB" id="9795402at2"/>
<sequence>MSGFVLAYGEDRIPYQVSYADNRSSRVAIHVNPDGSVAVDAPHGFSDDSIKLAVQKRARWVVGHVSEAKSRYAHVRPREYVSGEQVLYLGRRYMLKVIPTDASPAPARLRGNRLEVETAKGTENDVRGRLRAWYRVRGRDYLSRRIDALTNRLPWVDAPPPFRLLEMSRQWGSCSPSGEIIINPHLVKAPRNCIDYVLTHELAHLKHHDHGQAFWKLIDAHAGDWRKAKHHLDGLVEVLLLD</sequence>
<proteinExistence type="predicted"/>
<organism evidence="2 3">
    <name type="scientific">Pseudooctadecabacter jejudonensis</name>
    <dbReference type="NCBI Taxonomy" id="1391910"/>
    <lineage>
        <taxon>Bacteria</taxon>
        <taxon>Pseudomonadati</taxon>
        <taxon>Pseudomonadota</taxon>
        <taxon>Alphaproteobacteria</taxon>
        <taxon>Rhodobacterales</taxon>
        <taxon>Paracoccaceae</taxon>
        <taxon>Pseudooctadecabacter</taxon>
    </lineage>
</organism>
<name>A0A1Y5THQ7_9RHOB</name>
<dbReference type="EMBL" id="FWFT01000008">
    <property type="protein sequence ID" value="SLN63918.1"/>
    <property type="molecule type" value="Genomic_DNA"/>
</dbReference>
<dbReference type="PANTHER" id="PTHR30399:SF1">
    <property type="entry name" value="UTP PYROPHOSPHATASE"/>
    <property type="match status" value="1"/>
</dbReference>
<dbReference type="Pfam" id="PF01863">
    <property type="entry name" value="YgjP-like"/>
    <property type="match status" value="1"/>
</dbReference>